<dbReference type="InterPro" id="IPR036640">
    <property type="entry name" value="ABC1_TM_sf"/>
</dbReference>
<dbReference type="PANTHER" id="PTHR43394">
    <property type="entry name" value="ATP-DEPENDENT PERMEASE MDL1, MITOCHONDRIAL"/>
    <property type="match status" value="1"/>
</dbReference>
<dbReference type="AlphaFoldDB" id="R9R877"/>
<dbReference type="InterPro" id="IPR017871">
    <property type="entry name" value="ABC_transporter-like_CS"/>
</dbReference>
<dbReference type="SUPFAM" id="SSF52540">
    <property type="entry name" value="P-loop containing nucleoside triphosphate hydrolases"/>
    <property type="match status" value="1"/>
</dbReference>
<dbReference type="GO" id="GO:0005886">
    <property type="term" value="C:plasma membrane"/>
    <property type="evidence" value="ECO:0007669"/>
    <property type="project" value="UniProtKB-SubCell"/>
</dbReference>
<protein>
    <submittedName>
        <fullName evidence="8">ABC transporter ATP-binding protein</fullName>
    </submittedName>
</protein>
<comment type="subcellular location">
    <subcellularLocation>
        <location evidence="1">Cell membrane</location>
        <topology evidence="1">Multi-pass membrane protein</topology>
    </subcellularLocation>
</comment>
<evidence type="ECO:0000256" key="7">
    <source>
        <dbReference type="ARBA" id="ARBA00023136"/>
    </source>
</evidence>
<reference evidence="8" key="1">
    <citation type="journal article" date="2012" name="J. Appl. Microbiol.">
        <title>Diversity and bioactive potential of endospore-forming bacteria cultured from the marine sponge Haliclona simulans.</title>
        <authorList>
            <person name="Phelan R.W."/>
            <person name="O'Halloran J.A."/>
            <person name="Kennedy J."/>
            <person name="Morrissey J.P."/>
            <person name="Dobson A.D."/>
            <person name="O'Gara F."/>
            <person name="Barbosa T.M."/>
        </authorList>
    </citation>
    <scope>NUCLEOTIDE SEQUENCE</scope>
    <source>
        <strain evidence="8">MMA7</strain>
    </source>
</reference>
<sequence>MGNNHLLLLLKLVKWPKKILVYILFSLLFTTILSLVIPILTKNTVDQFTDGTVNWALTIMLAGLFLINILLSGLSFYYLAFLGENATYYIRDKMFSHILDLPLTFFDKNESGQIVSRVIDDVELMNTFISDKIPNFASQLIVVAGSLILLFVLDWKITLLMLISVPISLAVMIPLGNKMYKISLEKQNNMAIFTARISSAFSGIRLTKSYTAEKEEYGKGNVILKRIFKLNLKDTKIQAYMMPIMSTVILMIILLLVGYGGIRLSEGTISPGTFVAIIFYLVQFVTPLSSLSNFFTEYKKTLGATKRLYEIYSLKPEAENKQISSNAFNLGNGDLKFENISFQYNDPSSEVFNKLNLRFPKNKITAVVGPSGAGKSTLFNLIERLYEAQNGEIYYESTPIKDIDLTVWRKKIGYVMQDTLMITGTIKENLTYGLSGSVSQETIIKYSKLANAHDFIMELPDNYETFIGERGIKLSGGQKQRIAIARALIKNPEILLLDEATSNLDSESEILVQQSINRLVRDRTTIIIAHRLSTIRDADNIVFLENGVVTGSGNHLDLINNHEKYREFVNGQLLNNTSISASSLS</sequence>
<dbReference type="SUPFAM" id="SSF90123">
    <property type="entry name" value="ABC transporter transmembrane region"/>
    <property type="match status" value="1"/>
</dbReference>
<organism evidence="8">
    <name type="scientific">Bacillus subtilis</name>
    <dbReference type="NCBI Taxonomy" id="1423"/>
    <lineage>
        <taxon>Bacteria</taxon>
        <taxon>Bacillati</taxon>
        <taxon>Bacillota</taxon>
        <taxon>Bacilli</taxon>
        <taxon>Bacillales</taxon>
        <taxon>Bacillaceae</taxon>
        <taxon>Bacillus</taxon>
    </lineage>
</organism>
<dbReference type="FunFam" id="3.40.50.300:FF:000218">
    <property type="entry name" value="Multidrug ABC transporter ATP-binding protein"/>
    <property type="match status" value="1"/>
</dbReference>
<reference evidence="8" key="2">
    <citation type="journal article" date="2013" name="Mar. Drugs">
        <title>Subtilomycin: A New Lantibiotic from Bacillus subtilis Strain MMA7 Isolated from the Marine Sponge Haliclona simulans.</title>
        <authorList>
            <person name="Phelan R.W."/>
            <person name="Barret M."/>
            <person name="Cotter P.D."/>
            <person name="O'Connor P.M."/>
            <person name="Chen R."/>
            <person name="Morrissey J.P."/>
            <person name="Dobson A.D."/>
            <person name="O'Gara F."/>
            <person name="Barbosa T.M."/>
        </authorList>
    </citation>
    <scope>NUCLEOTIDE SEQUENCE</scope>
    <source>
        <strain evidence="8">MMA7</strain>
    </source>
</reference>
<keyword evidence="4" id="KW-0547">Nucleotide-binding</keyword>
<dbReference type="InterPro" id="IPR011527">
    <property type="entry name" value="ABC1_TM_dom"/>
</dbReference>
<dbReference type="GO" id="GO:0015421">
    <property type="term" value="F:ABC-type oligopeptide transporter activity"/>
    <property type="evidence" value="ECO:0007669"/>
    <property type="project" value="TreeGrafter"/>
</dbReference>
<evidence type="ECO:0000313" key="8">
    <source>
        <dbReference type="EMBL" id="AGL93176.1"/>
    </source>
</evidence>
<dbReference type="InterPro" id="IPR003593">
    <property type="entry name" value="AAA+_ATPase"/>
</dbReference>
<dbReference type="PATRIC" id="fig|1423.287.peg.3974"/>
<keyword evidence="7" id="KW-0472">Membrane</keyword>
<dbReference type="Pfam" id="PF00005">
    <property type="entry name" value="ABC_tran"/>
    <property type="match status" value="1"/>
</dbReference>
<keyword evidence="6" id="KW-1133">Transmembrane helix</keyword>
<evidence type="ECO:0000256" key="3">
    <source>
        <dbReference type="ARBA" id="ARBA00022692"/>
    </source>
</evidence>
<dbReference type="PANTHER" id="PTHR43394:SF1">
    <property type="entry name" value="ATP-BINDING CASSETTE SUB-FAMILY B MEMBER 10, MITOCHONDRIAL"/>
    <property type="match status" value="1"/>
</dbReference>
<dbReference type="GO" id="GO:0005524">
    <property type="term" value="F:ATP binding"/>
    <property type="evidence" value="ECO:0007669"/>
    <property type="project" value="UniProtKB-KW"/>
</dbReference>
<gene>
    <name evidence="8" type="primary">subT</name>
</gene>
<comment type="similarity">
    <text evidence="2">Belongs to the ABC transporter superfamily.</text>
</comment>
<dbReference type="SMART" id="SM00382">
    <property type="entry name" value="AAA"/>
    <property type="match status" value="1"/>
</dbReference>
<dbReference type="GO" id="GO:0016887">
    <property type="term" value="F:ATP hydrolysis activity"/>
    <property type="evidence" value="ECO:0007669"/>
    <property type="project" value="InterPro"/>
</dbReference>
<dbReference type="Gene3D" id="3.40.50.300">
    <property type="entry name" value="P-loop containing nucleotide triphosphate hydrolases"/>
    <property type="match status" value="1"/>
</dbReference>
<dbReference type="InterPro" id="IPR027417">
    <property type="entry name" value="P-loop_NTPase"/>
</dbReference>
<name>R9R877_BACIU</name>
<dbReference type="EMBL" id="JX912247">
    <property type="protein sequence ID" value="AGL93176.1"/>
    <property type="molecule type" value="Genomic_DNA"/>
</dbReference>
<keyword evidence="3" id="KW-0812">Transmembrane</keyword>
<evidence type="ECO:0000256" key="4">
    <source>
        <dbReference type="ARBA" id="ARBA00022741"/>
    </source>
</evidence>
<dbReference type="PROSITE" id="PS50929">
    <property type="entry name" value="ABC_TM1F"/>
    <property type="match status" value="1"/>
</dbReference>
<dbReference type="Pfam" id="PF00664">
    <property type="entry name" value="ABC_membrane"/>
    <property type="match status" value="1"/>
</dbReference>
<evidence type="ECO:0000256" key="1">
    <source>
        <dbReference type="ARBA" id="ARBA00004651"/>
    </source>
</evidence>
<dbReference type="InterPro" id="IPR003439">
    <property type="entry name" value="ABC_transporter-like_ATP-bd"/>
</dbReference>
<dbReference type="PROSITE" id="PS00211">
    <property type="entry name" value="ABC_TRANSPORTER_1"/>
    <property type="match status" value="1"/>
</dbReference>
<dbReference type="InterPro" id="IPR039421">
    <property type="entry name" value="Type_1_exporter"/>
</dbReference>
<dbReference type="Gene3D" id="1.20.1560.10">
    <property type="entry name" value="ABC transporter type 1, transmembrane domain"/>
    <property type="match status" value="1"/>
</dbReference>
<dbReference type="PROSITE" id="PS50893">
    <property type="entry name" value="ABC_TRANSPORTER_2"/>
    <property type="match status" value="1"/>
</dbReference>
<dbReference type="CDD" id="cd18551">
    <property type="entry name" value="ABC_6TM_LmrA_like"/>
    <property type="match status" value="1"/>
</dbReference>
<evidence type="ECO:0000256" key="5">
    <source>
        <dbReference type="ARBA" id="ARBA00022840"/>
    </source>
</evidence>
<evidence type="ECO:0000256" key="6">
    <source>
        <dbReference type="ARBA" id="ARBA00022989"/>
    </source>
</evidence>
<proteinExistence type="inferred from homology"/>
<dbReference type="RefSeq" id="WP_015715153.1">
    <property type="nucleotide sequence ID" value="NZ_BDCV01000005.1"/>
</dbReference>
<keyword evidence="5 8" id="KW-0067">ATP-binding</keyword>
<evidence type="ECO:0000256" key="2">
    <source>
        <dbReference type="ARBA" id="ARBA00005417"/>
    </source>
</evidence>
<accession>R9R877</accession>